<name>A0A0P6Y0K6_9CHLR</name>
<dbReference type="InterPro" id="IPR017871">
    <property type="entry name" value="ABC_transporter-like_CS"/>
</dbReference>
<organism evidence="5 6">
    <name type="scientific">Herpetosiphon geysericola</name>
    <dbReference type="NCBI Taxonomy" id="70996"/>
    <lineage>
        <taxon>Bacteria</taxon>
        <taxon>Bacillati</taxon>
        <taxon>Chloroflexota</taxon>
        <taxon>Chloroflexia</taxon>
        <taxon>Herpetosiphonales</taxon>
        <taxon>Herpetosiphonaceae</taxon>
        <taxon>Herpetosiphon</taxon>
    </lineage>
</organism>
<evidence type="ECO:0000313" key="6">
    <source>
        <dbReference type="Proteomes" id="UP000050277"/>
    </source>
</evidence>
<evidence type="ECO:0000256" key="2">
    <source>
        <dbReference type="ARBA" id="ARBA00022840"/>
    </source>
</evidence>
<keyword evidence="1" id="KW-0547">Nucleotide-binding</keyword>
<dbReference type="Proteomes" id="UP000050277">
    <property type="component" value="Unassembled WGS sequence"/>
</dbReference>
<keyword evidence="6" id="KW-1185">Reference proteome</keyword>
<feature type="domain" description="ABC transporter" evidence="4">
    <location>
        <begin position="3"/>
        <end position="258"/>
    </location>
</feature>
<dbReference type="PANTHER" id="PTHR42855">
    <property type="entry name" value="ABC TRANSPORTER ATP-BINDING SUBUNIT"/>
    <property type="match status" value="1"/>
</dbReference>
<dbReference type="PROSITE" id="PS00211">
    <property type="entry name" value="ABC_TRANSPORTER_1"/>
    <property type="match status" value="1"/>
</dbReference>
<dbReference type="PROSITE" id="PS50893">
    <property type="entry name" value="ABC_TRANSPORTER_2"/>
    <property type="match status" value="2"/>
</dbReference>
<keyword evidence="3" id="KW-0175">Coiled coil</keyword>
<dbReference type="InterPro" id="IPR027417">
    <property type="entry name" value="P-loop_NTPase"/>
</dbReference>
<dbReference type="PANTHER" id="PTHR42855:SF2">
    <property type="entry name" value="DRUG RESISTANCE ABC TRANSPORTER,ATP-BINDING PROTEIN"/>
    <property type="match status" value="1"/>
</dbReference>
<accession>A0A0P6Y0K6</accession>
<evidence type="ECO:0000256" key="1">
    <source>
        <dbReference type="ARBA" id="ARBA00022741"/>
    </source>
</evidence>
<dbReference type="SMART" id="SM00382">
    <property type="entry name" value="AAA"/>
    <property type="match status" value="2"/>
</dbReference>
<dbReference type="FunFam" id="3.40.50.300:FF:000011">
    <property type="entry name" value="Putative ABC transporter ATP-binding component"/>
    <property type="match status" value="1"/>
</dbReference>
<evidence type="ECO:0000256" key="3">
    <source>
        <dbReference type="SAM" id="Coils"/>
    </source>
</evidence>
<dbReference type="InterPro" id="IPR051309">
    <property type="entry name" value="ABCF_ATPase"/>
</dbReference>
<dbReference type="Gene3D" id="3.40.50.300">
    <property type="entry name" value="P-loop containing nucleotide triphosphate hydrolases"/>
    <property type="match status" value="2"/>
</dbReference>
<dbReference type="RefSeq" id="WP_054535073.1">
    <property type="nucleotide sequence ID" value="NZ_LGKP01000022.1"/>
</dbReference>
<dbReference type="GO" id="GO:0005524">
    <property type="term" value="F:ATP binding"/>
    <property type="evidence" value="ECO:0007669"/>
    <property type="project" value="UniProtKB-KW"/>
</dbReference>
<evidence type="ECO:0000259" key="4">
    <source>
        <dbReference type="PROSITE" id="PS50893"/>
    </source>
</evidence>
<dbReference type="InterPro" id="IPR003593">
    <property type="entry name" value="AAA+_ATPase"/>
</dbReference>
<protein>
    <recommendedName>
        <fullName evidence="4">ABC transporter domain-containing protein</fullName>
    </recommendedName>
</protein>
<dbReference type="STRING" id="70996.SE18_13955"/>
<gene>
    <name evidence="5" type="ORF">SE18_13955</name>
</gene>
<dbReference type="NCBIfam" id="NF000355">
    <property type="entry name" value="ribo_prot_ABC_F"/>
    <property type="match status" value="1"/>
</dbReference>
<dbReference type="Pfam" id="PF12848">
    <property type="entry name" value="ABC_tran_Xtn"/>
    <property type="match status" value="1"/>
</dbReference>
<dbReference type="AlphaFoldDB" id="A0A0P6Y0K6"/>
<dbReference type="Pfam" id="PF00005">
    <property type="entry name" value="ABC_tran"/>
    <property type="match status" value="2"/>
</dbReference>
<feature type="coiled-coil region" evidence="3">
    <location>
        <begin position="249"/>
        <end position="283"/>
    </location>
</feature>
<dbReference type="SUPFAM" id="SSF52540">
    <property type="entry name" value="P-loop containing nucleoside triphosphate hydrolases"/>
    <property type="match status" value="2"/>
</dbReference>
<evidence type="ECO:0000313" key="5">
    <source>
        <dbReference type="EMBL" id="KPL85992.1"/>
    </source>
</evidence>
<dbReference type="CDD" id="cd03221">
    <property type="entry name" value="ABCF_EF-3"/>
    <property type="match status" value="2"/>
</dbReference>
<dbReference type="InterPro" id="IPR032781">
    <property type="entry name" value="ABC_tran_Xtn"/>
</dbReference>
<proteinExistence type="predicted"/>
<feature type="domain" description="ABC transporter" evidence="4">
    <location>
        <begin position="352"/>
        <end position="546"/>
    </location>
</feature>
<dbReference type="EMBL" id="LGKP01000022">
    <property type="protein sequence ID" value="KPL85992.1"/>
    <property type="molecule type" value="Genomic_DNA"/>
</dbReference>
<dbReference type="GO" id="GO:0016887">
    <property type="term" value="F:ATP hydrolysis activity"/>
    <property type="evidence" value="ECO:0007669"/>
    <property type="project" value="InterPro"/>
</dbReference>
<keyword evidence="2" id="KW-0067">ATP-binding</keyword>
<dbReference type="InterPro" id="IPR003439">
    <property type="entry name" value="ABC_transporter-like_ATP-bd"/>
</dbReference>
<comment type="caution">
    <text evidence="5">The sequence shown here is derived from an EMBL/GenBank/DDBJ whole genome shotgun (WGS) entry which is preliminary data.</text>
</comment>
<sequence>MLLQINNLNKAYGPHQILSDIALIINRGERIGLVGANGVGKSTLLRLIIGQEQADTGSIRLGEGCEYGYLTQQLTSPADVNVEQLLAASQQQLSALSQELEQLSAHMASADPDQLSAILEHYGDVAQRFELRGGYELDHRIDQVLQGLGLSHIPRERSVQELSGGEKTRLGLAALLISNPDLLLLDEPTNHLDHQASAWLETWLQAHTGAILVVSHDRAFLDQVATTILELDEHSHQLKTYPGNYTAYFAAKQAERERWEADYERQQAEIRQLQQRAKAQNQQVAHNRAPRDNDGFIYHSKGENVAAAVSRNVRSAQQALDRILADPIAEPPKPLAINPTFNPSPDGSQQMLSIEGLSYQREQQTILKQIDLELRPRQRILITGANGSGKTTLLDLIAGDLQPSSGQIRSGPNLQIGYLRQEYQRPKPEQTLFEAYREGLIGFNKDLINELVWSGLFRYAEVNRPVGGISTGQLHKLQLARLIALRANVLLLDEPTNHLSFDVLEQFEAAINQFAGPIIAVSHDRRFIQQFAGEIWHLHEGRLTRLC</sequence>
<reference evidence="5 6" key="1">
    <citation type="submission" date="2015-07" db="EMBL/GenBank/DDBJ databases">
        <title>Whole genome sequence of Herpetosiphon geysericola DSM 7119.</title>
        <authorList>
            <person name="Hemp J."/>
            <person name="Ward L.M."/>
            <person name="Pace L.A."/>
            <person name="Fischer W.W."/>
        </authorList>
    </citation>
    <scope>NUCLEOTIDE SEQUENCE [LARGE SCALE GENOMIC DNA]</scope>
    <source>
        <strain evidence="5 6">DSM 7119</strain>
    </source>
</reference>
<dbReference type="OrthoDB" id="9801441at2"/>